<dbReference type="AlphaFoldDB" id="A0A2T0TDP2"/>
<evidence type="ECO:0008006" key="5">
    <source>
        <dbReference type="Google" id="ProtNLM"/>
    </source>
</evidence>
<gene>
    <name evidence="3" type="ORF">CLV43_103535</name>
</gene>
<evidence type="ECO:0000313" key="4">
    <source>
        <dbReference type="Proteomes" id="UP000239494"/>
    </source>
</evidence>
<reference evidence="3 4" key="1">
    <citation type="submission" date="2018-03" db="EMBL/GenBank/DDBJ databases">
        <title>Genomic Encyclopedia of Archaeal and Bacterial Type Strains, Phase II (KMG-II): from individual species to whole genera.</title>
        <authorList>
            <person name="Goeker M."/>
        </authorList>
    </citation>
    <scope>NUCLEOTIDE SEQUENCE [LARGE SCALE GENOMIC DNA]</scope>
    <source>
        <strain evidence="3 4">DSM 44720</strain>
    </source>
</reference>
<accession>A0A2T0TDP2</accession>
<evidence type="ECO:0000256" key="2">
    <source>
        <dbReference type="SAM" id="MobiDB-lite"/>
    </source>
</evidence>
<feature type="coiled-coil region" evidence="1">
    <location>
        <begin position="99"/>
        <end position="126"/>
    </location>
</feature>
<evidence type="ECO:0000313" key="3">
    <source>
        <dbReference type="EMBL" id="PRY43786.1"/>
    </source>
</evidence>
<evidence type="ECO:0000256" key="1">
    <source>
        <dbReference type="SAM" id="Coils"/>
    </source>
</evidence>
<dbReference type="Proteomes" id="UP000239494">
    <property type="component" value="Unassembled WGS sequence"/>
</dbReference>
<dbReference type="EMBL" id="PVTF01000003">
    <property type="protein sequence ID" value="PRY43786.1"/>
    <property type="molecule type" value="Genomic_DNA"/>
</dbReference>
<keyword evidence="4" id="KW-1185">Reference proteome</keyword>
<protein>
    <recommendedName>
        <fullName evidence="5">PE family protein</fullName>
    </recommendedName>
</protein>
<name>A0A2T0TDP2_9PSEU</name>
<keyword evidence="1" id="KW-0175">Coiled coil</keyword>
<comment type="caution">
    <text evidence="3">The sequence shown here is derived from an EMBL/GenBank/DDBJ whole genome shotgun (WGS) entry which is preliminary data.</text>
</comment>
<proteinExistence type="predicted"/>
<feature type="compositionally biased region" description="Polar residues" evidence="2">
    <location>
        <begin position="1"/>
        <end position="11"/>
    </location>
</feature>
<organism evidence="3 4">
    <name type="scientific">Umezawaea tangerina</name>
    <dbReference type="NCBI Taxonomy" id="84725"/>
    <lineage>
        <taxon>Bacteria</taxon>
        <taxon>Bacillati</taxon>
        <taxon>Actinomycetota</taxon>
        <taxon>Actinomycetes</taxon>
        <taxon>Pseudonocardiales</taxon>
        <taxon>Pseudonocardiaceae</taxon>
        <taxon>Umezawaea</taxon>
    </lineage>
</organism>
<feature type="region of interest" description="Disordered" evidence="2">
    <location>
        <begin position="1"/>
        <end position="21"/>
    </location>
</feature>
<sequence length="137" mass="14789">MARVSTENDVTQEAGMPSEVSGADVEAFLSSHTLSVDQGAIPSLRSAFTSALTKLDEQIELAVTEVRVRPWAGDGVSQEAAEKFNERAFESGDSALGALQSYQQQLKSAMDALDLVEQQYRRMDEDATGLMQQQGGC</sequence>